<dbReference type="EC" id="2.7.7.48" evidence="5"/>
<protein>
    <recommendedName>
        <fullName evidence="5">RNA-directed RNA polymerase</fullName>
        <ecNumber evidence="5">2.7.7.48</ecNumber>
    </recommendedName>
</protein>
<evidence type="ECO:0000256" key="4">
    <source>
        <dbReference type="ARBA" id="ARBA00048744"/>
    </source>
</evidence>
<dbReference type="GO" id="GO:0000166">
    <property type="term" value="F:nucleotide binding"/>
    <property type="evidence" value="ECO:0007669"/>
    <property type="project" value="UniProtKB-KW"/>
</dbReference>
<dbReference type="InterPro" id="IPR001795">
    <property type="entry name" value="RNA-dir_pol_luteovirus"/>
</dbReference>
<evidence type="ECO:0000256" key="1">
    <source>
        <dbReference type="ARBA" id="ARBA00022679"/>
    </source>
</evidence>
<keyword evidence="1 5" id="KW-0808">Transferase</keyword>
<keyword evidence="5" id="KW-0693">Viral RNA replication</keyword>
<keyword evidence="5 6" id="KW-0696">RNA-directed RNA polymerase</keyword>
<dbReference type="InterPro" id="IPR043502">
    <property type="entry name" value="DNA/RNA_pol_sf"/>
</dbReference>
<evidence type="ECO:0000313" key="6">
    <source>
        <dbReference type="EMBL" id="QRW41697.1"/>
    </source>
</evidence>
<dbReference type="Pfam" id="PF02123">
    <property type="entry name" value="RdRP_4"/>
    <property type="match status" value="1"/>
</dbReference>
<sequence length="1018" mass="114751">MFKHIAKKGPAPPTERDRQWKIVKQYSTYLRVEGGVLFCRTCEIIMKRKLPPRAEHEEVYGAPAAEELFFIPHLCLLSRLREVEQHYKLGVLSEELYDAWMAANGGEYQLGSGRECMRLWQEVAGIVRKQHHLPDSWYLRLGGVPKYVELVPCPRHKGFYVKINWNEINHNKPSTNWFQQIWPYTSEADSGKTTVNAGNLIWHIRNKKELTARYDQWAPLFSVQLPNVTITCMLIHLIGNPEVEVMFGLWARYEMCCMDVDAYKDFTKAVSVALRRTAKMPDGRDATMSEVCSLAGWELATGRSLNKSDWVDERRKRTKEYVPLSMPTDGQQNPDTNAKYIVKLKQVLREVLSPAVRPLKRKHSWRDHVENRQSWVSSGSTGGKRAKLSDGTQVRLNKHSYFEQLTTEEMVAWLDSPPEIRATGSEKMEPGKKRAIYGSDPKDYSIHDYVVRTVEGSLSRIEGVESGLMGLDAIASMIRRVHQVRLPGMEGTMIDYTDFNYQHTIEAQVAVFDVLAELFVGRGYHEDMVKACRWTADSFRSQYVRFPTLGPKYEKVTQGMFSGVRPTNFINTVLNVAYFTLTRNWVFEELSLSPDDLFHLHQGDDVWISNKSRIWAIAVYQAMAASGLCFQGSKQMFDKGRGEFLRVMYTSEGCLGYPARSVASLVVKPIQNTDVVSPAERATALDEHIKVLRRRGFSDAGCEVIWSAIVPYAAASMVNGLRANIPVPVLIKAKRDGGLGLSIPGRAPQASDRIAPIPKMELRSKLMEREIPDLMSRDWLRVLSRAYPTAFKSESVVAALHESNVCDSLRPADRLKSLGAHLKELGKWLVKVKPGRVNCTAKEYASLLDGEDAGEAVNHQLSVVCSGVLPKLSSGNQVMTELLSACIASSPFKSVSMTRIATGLDYNAAAKLAVSLSQNRAARDEALRFMSSLEVACGSGVLRAVLDGLRANASIFLGEVHPVVLYWIHDMAADYAIHEAIAQKITDVERVRDMIEIKFLQYLRSARKQNDLIQISRY</sequence>
<comment type="catalytic activity">
    <reaction evidence="4 5">
        <text>RNA(n) + a ribonucleoside 5'-triphosphate = RNA(n+1) + diphosphate</text>
        <dbReference type="Rhea" id="RHEA:21248"/>
        <dbReference type="Rhea" id="RHEA-COMP:14527"/>
        <dbReference type="Rhea" id="RHEA-COMP:17342"/>
        <dbReference type="ChEBI" id="CHEBI:33019"/>
        <dbReference type="ChEBI" id="CHEBI:61557"/>
        <dbReference type="ChEBI" id="CHEBI:140395"/>
        <dbReference type="EC" id="2.7.7.48"/>
    </reaction>
</comment>
<dbReference type="SUPFAM" id="SSF56672">
    <property type="entry name" value="DNA/RNA polymerases"/>
    <property type="match status" value="1"/>
</dbReference>
<proteinExistence type="predicted"/>
<keyword evidence="2 5" id="KW-0548">Nucleotidyltransferase</keyword>
<dbReference type="GO" id="GO:0003968">
    <property type="term" value="F:RNA-directed RNA polymerase activity"/>
    <property type="evidence" value="ECO:0007669"/>
    <property type="project" value="UniProtKB-KW"/>
</dbReference>
<reference evidence="6" key="1">
    <citation type="journal article" date="2020" name="bioRxiv">
        <title>Single mosquito metatranscriptomics identifies vectors, emerging pathogens and reservoirs in one assay.</title>
        <authorList>
            <person name="Batson J."/>
            <person name="Dudas G."/>
            <person name="Haas-Stapleton E."/>
            <person name="Kistler A.L."/>
            <person name="Li L.M."/>
            <person name="Logan P."/>
            <person name="Ratnasiri K."/>
            <person name="Retallack H."/>
        </authorList>
    </citation>
    <scope>NUCLEOTIDE SEQUENCE</scope>
    <source>
        <strain evidence="6">CMS002_029c_WVAL</strain>
    </source>
</reference>
<dbReference type="GO" id="GO:0006351">
    <property type="term" value="P:DNA-templated transcription"/>
    <property type="evidence" value="ECO:0007669"/>
    <property type="project" value="InterPro"/>
</dbReference>
<evidence type="ECO:0000256" key="2">
    <source>
        <dbReference type="ARBA" id="ARBA00022695"/>
    </source>
</evidence>
<organism evidence="6">
    <name type="scientific">Mika virus</name>
    <dbReference type="NCBI Taxonomy" id="2800928"/>
    <lineage>
        <taxon>Viruses</taxon>
        <taxon>Riboviria</taxon>
    </lineage>
</organism>
<dbReference type="GO" id="GO:0003723">
    <property type="term" value="F:RNA binding"/>
    <property type="evidence" value="ECO:0007669"/>
    <property type="project" value="InterPro"/>
</dbReference>
<keyword evidence="3 5" id="KW-0547">Nucleotide-binding</keyword>
<dbReference type="EMBL" id="MW434952">
    <property type="protein sequence ID" value="QRW41697.1"/>
    <property type="molecule type" value="Genomic_RNA"/>
</dbReference>
<evidence type="ECO:0000256" key="5">
    <source>
        <dbReference type="RuleBase" id="RU364050"/>
    </source>
</evidence>
<name>A0A894KJB9_9VIRU</name>
<accession>A0A894KJB9</accession>
<evidence type="ECO:0000256" key="3">
    <source>
        <dbReference type="ARBA" id="ARBA00022741"/>
    </source>
</evidence>